<protein>
    <submittedName>
        <fullName evidence="2">Uncharacterized protein</fullName>
    </submittedName>
</protein>
<organism evidence="2 4">
    <name type="scientific">Pyrenophora tritici-repentis</name>
    <dbReference type="NCBI Taxonomy" id="45151"/>
    <lineage>
        <taxon>Eukaryota</taxon>
        <taxon>Fungi</taxon>
        <taxon>Dikarya</taxon>
        <taxon>Ascomycota</taxon>
        <taxon>Pezizomycotina</taxon>
        <taxon>Dothideomycetes</taxon>
        <taxon>Pleosporomycetidae</taxon>
        <taxon>Pleosporales</taxon>
        <taxon>Pleosporineae</taxon>
        <taxon>Pleosporaceae</taxon>
        <taxon>Pyrenophora</taxon>
    </lineage>
</organism>
<evidence type="ECO:0000256" key="1">
    <source>
        <dbReference type="SAM" id="SignalP"/>
    </source>
</evidence>
<reference evidence="5" key="4">
    <citation type="journal article" date="2022" name="Microb. Genom.">
        <title>A global pangenome for the wheat fungal pathogen Pyrenophora tritici-repentis and prediction of effector protein structural homology.</title>
        <authorList>
            <person name="Moolhuijzen P.M."/>
            <person name="See P.T."/>
            <person name="Shi G."/>
            <person name="Powell H.R."/>
            <person name="Cockram J."/>
            <person name="Jorgensen L.N."/>
            <person name="Benslimane H."/>
            <person name="Strelkov S.E."/>
            <person name="Turner J."/>
            <person name="Liu Z."/>
            <person name="Moffat C.S."/>
        </authorList>
    </citation>
    <scope>NUCLEOTIDE SEQUENCE [LARGE SCALE GENOMIC DNA]</scope>
</reference>
<reference evidence="3" key="2">
    <citation type="submission" date="2021-05" db="EMBL/GenBank/DDBJ databases">
        <authorList>
            <person name="Moolhuijzen P.M."/>
            <person name="Moffat C.S."/>
        </authorList>
    </citation>
    <scope>NUCLEOTIDE SEQUENCE</scope>
    <source>
        <strain evidence="3">86-124</strain>
    </source>
</reference>
<reference evidence="2" key="1">
    <citation type="journal article" date="2018" name="BMC Genomics">
        <title>Comparative genomics of the wheat fungal pathogen Pyrenophora tritici-repentis reveals chromosomal variations and genome plasticity.</title>
        <authorList>
            <person name="Moolhuijzen P."/>
            <person name="See P.T."/>
            <person name="Hane J.K."/>
            <person name="Shi G."/>
            <person name="Liu Z."/>
            <person name="Oliver R.P."/>
            <person name="Moffat C.S."/>
        </authorList>
    </citation>
    <scope>NUCLEOTIDE SEQUENCE [LARGE SCALE GENOMIC DNA]</scope>
    <source>
        <strain evidence="2">M4</strain>
    </source>
</reference>
<reference evidence="3" key="3">
    <citation type="journal article" date="2022" name="bioRxiv">
        <title>A global pangenome for the wheat fungal pathogen Pyrenophora tritici-repentis and prediction of effector protein structural homology.</title>
        <authorList>
            <person name="Moolhuijzen P."/>
            <person name="See P.T."/>
            <person name="Shi G."/>
            <person name="Powell H.R."/>
            <person name="Cockram J."/>
            <person name="Jorgensen L.N."/>
            <person name="Benslimane H."/>
            <person name="Strelkov S.E."/>
            <person name="Turner J."/>
            <person name="Liu Z."/>
            <person name="Moffat C.S."/>
        </authorList>
    </citation>
    <scope>NUCLEOTIDE SEQUENCE</scope>
    <source>
        <strain evidence="3">86-124</strain>
    </source>
</reference>
<feature type="signal peptide" evidence="1">
    <location>
        <begin position="1"/>
        <end position="16"/>
    </location>
</feature>
<dbReference type="Proteomes" id="UP000245464">
    <property type="component" value="Chromosome 6"/>
</dbReference>
<dbReference type="OrthoDB" id="3508922at2759"/>
<dbReference type="OMA" id="EAYPQGG"/>
<evidence type="ECO:0000313" key="2">
    <source>
        <dbReference type="EMBL" id="KAF7569558.1"/>
    </source>
</evidence>
<gene>
    <name evidence="3" type="ORF">Ptr86124_010772</name>
    <name evidence="2" type="ORF">PtrM4_119730</name>
</gene>
<evidence type="ECO:0000313" key="4">
    <source>
        <dbReference type="Proteomes" id="UP000245464"/>
    </source>
</evidence>
<accession>A0A2W1FQ04</accession>
<feature type="chain" id="PRO_5042701071" evidence="1">
    <location>
        <begin position="17"/>
        <end position="177"/>
    </location>
</feature>
<keyword evidence="1" id="KW-0732">Signal</keyword>
<comment type="caution">
    <text evidence="2">The sequence shown here is derived from an EMBL/GenBank/DDBJ whole genome shotgun (WGS) entry which is preliminary data.</text>
</comment>
<keyword evidence="5" id="KW-1185">Reference proteome</keyword>
<dbReference type="EMBL" id="NRDI02000017">
    <property type="protein sequence ID" value="KAI1510326.1"/>
    <property type="molecule type" value="Genomic_DNA"/>
</dbReference>
<name>A0A2W1FQ04_9PLEO</name>
<sequence length="177" mass="19247">MVHFSALALLAASAIAGPVYRRAAVPECWDWEVENMESGCGRHGCSYYFNVTVPDFDSPNGEVAGVKALCNGYEQGYDSGFTVPSTFELCKTIEGSGLQVAARFSLRPQNDTSTFPRTFQVSVLEPPSNGKLGYNYTATHKVTYNSAVAPPLNFTITPSEVSSTNDTTLVNRPPTWF</sequence>
<proteinExistence type="predicted"/>
<evidence type="ECO:0000313" key="3">
    <source>
        <dbReference type="EMBL" id="KAI1510326.1"/>
    </source>
</evidence>
<evidence type="ECO:0000313" key="5">
    <source>
        <dbReference type="Proteomes" id="UP000249757"/>
    </source>
</evidence>
<dbReference type="EMBL" id="NQIK02000006">
    <property type="protein sequence ID" value="KAF7569558.1"/>
    <property type="molecule type" value="Genomic_DNA"/>
</dbReference>
<dbReference type="Proteomes" id="UP000249757">
    <property type="component" value="Unassembled WGS sequence"/>
</dbReference>
<dbReference type="AlphaFoldDB" id="A0A2W1FQ04"/>